<sequence length="146" mass="17149">MAPLPLRHSPKLHEFTARYRKESKTSHVRRPSQLSESWLNRTVCDADILILGYTTFRQDRGPYKRGGGVLIYVKDIYKACVIEKWSSVSESNFQQLWLLVQCKKFKSFLLFTVYRPPDAPIDFLENLSETFVDSATWLKRDNSWRS</sequence>
<protein>
    <submittedName>
        <fullName evidence="1">Uncharacterized protein</fullName>
    </submittedName>
</protein>
<comment type="caution">
    <text evidence="1">The sequence shown here is derived from an EMBL/GenBank/DDBJ whole genome shotgun (WGS) entry which is preliminary data.</text>
</comment>
<dbReference type="SUPFAM" id="SSF56219">
    <property type="entry name" value="DNase I-like"/>
    <property type="match status" value="1"/>
</dbReference>
<dbReference type="Proteomes" id="UP001159405">
    <property type="component" value="Unassembled WGS sequence"/>
</dbReference>
<dbReference type="Gene3D" id="3.60.10.10">
    <property type="entry name" value="Endonuclease/exonuclease/phosphatase"/>
    <property type="match status" value="1"/>
</dbReference>
<keyword evidence="2" id="KW-1185">Reference proteome</keyword>
<dbReference type="InterPro" id="IPR036691">
    <property type="entry name" value="Endo/exonu/phosph_ase_sf"/>
</dbReference>
<dbReference type="EMBL" id="CALNXK010000072">
    <property type="protein sequence ID" value="CAH3144015.1"/>
    <property type="molecule type" value="Genomic_DNA"/>
</dbReference>
<proteinExistence type="predicted"/>
<evidence type="ECO:0000313" key="1">
    <source>
        <dbReference type="EMBL" id="CAH3144015.1"/>
    </source>
</evidence>
<name>A0ABN8PL67_9CNID</name>
<organism evidence="1 2">
    <name type="scientific">Porites lobata</name>
    <dbReference type="NCBI Taxonomy" id="104759"/>
    <lineage>
        <taxon>Eukaryota</taxon>
        <taxon>Metazoa</taxon>
        <taxon>Cnidaria</taxon>
        <taxon>Anthozoa</taxon>
        <taxon>Hexacorallia</taxon>
        <taxon>Scleractinia</taxon>
        <taxon>Fungiina</taxon>
        <taxon>Poritidae</taxon>
        <taxon>Porites</taxon>
    </lineage>
</organism>
<reference evidence="1 2" key="1">
    <citation type="submission" date="2022-05" db="EMBL/GenBank/DDBJ databases">
        <authorList>
            <consortium name="Genoscope - CEA"/>
            <person name="William W."/>
        </authorList>
    </citation>
    <scope>NUCLEOTIDE SEQUENCE [LARGE SCALE GENOMIC DNA]</scope>
</reference>
<evidence type="ECO:0000313" key="2">
    <source>
        <dbReference type="Proteomes" id="UP001159405"/>
    </source>
</evidence>
<accession>A0ABN8PL67</accession>
<gene>
    <name evidence="1" type="ORF">PLOB_00043710</name>
</gene>